<reference evidence="8" key="1">
    <citation type="submission" date="2020-05" db="UniProtKB">
        <authorList>
            <consortium name="EnsemblMetazoa"/>
        </authorList>
    </citation>
    <scope>IDENTIFICATION</scope>
    <source>
        <strain evidence="8">Aabys</strain>
    </source>
</reference>
<dbReference type="GO" id="GO:0005634">
    <property type="term" value="C:nucleus"/>
    <property type="evidence" value="ECO:0007669"/>
    <property type="project" value="UniProtKB-SubCell"/>
</dbReference>
<dbReference type="AlphaFoldDB" id="A0A1I8M4G6"/>
<dbReference type="PROSITE" id="PS00028">
    <property type="entry name" value="ZINC_FINGER_C2H2_1"/>
    <property type="match status" value="3"/>
</dbReference>
<dbReference type="VEuPathDB" id="VectorBase:MDOA001142"/>
<dbReference type="Pfam" id="PF00096">
    <property type="entry name" value="zf-C2H2"/>
    <property type="match status" value="2"/>
</dbReference>
<keyword evidence="5" id="KW-0862">Zinc</keyword>
<accession>A0A1I8M4G6</accession>
<keyword evidence="3" id="KW-0677">Repeat</keyword>
<evidence type="ECO:0000256" key="2">
    <source>
        <dbReference type="ARBA" id="ARBA00022723"/>
    </source>
</evidence>
<dbReference type="FunFam" id="3.30.160.60:FF:000145">
    <property type="entry name" value="Zinc finger protein 574"/>
    <property type="match status" value="1"/>
</dbReference>
<dbReference type="VEuPathDB" id="VectorBase:MDOMA2_017661"/>
<dbReference type="Pfam" id="PF13894">
    <property type="entry name" value="zf-C2H2_4"/>
    <property type="match status" value="1"/>
</dbReference>
<keyword evidence="2" id="KW-0479">Metal-binding</keyword>
<keyword evidence="6" id="KW-0539">Nucleus</keyword>
<evidence type="ECO:0000256" key="6">
    <source>
        <dbReference type="ARBA" id="ARBA00023242"/>
    </source>
</evidence>
<feature type="domain" description="C2H2-type" evidence="7">
    <location>
        <begin position="53"/>
        <end position="81"/>
    </location>
</feature>
<dbReference type="PROSITE" id="PS50157">
    <property type="entry name" value="ZINC_FINGER_C2H2_2"/>
    <property type="match status" value="4"/>
</dbReference>
<dbReference type="Gene3D" id="3.30.160.60">
    <property type="entry name" value="Classic Zinc Finger"/>
    <property type="match status" value="3"/>
</dbReference>
<evidence type="ECO:0000256" key="1">
    <source>
        <dbReference type="ARBA" id="ARBA00004123"/>
    </source>
</evidence>
<dbReference type="PANTHER" id="PTHR24379:SF121">
    <property type="entry name" value="C2H2-TYPE DOMAIN-CONTAINING PROTEIN"/>
    <property type="match status" value="1"/>
</dbReference>
<protein>
    <recommendedName>
        <fullName evidence="7">C2H2-type domain-containing protein</fullName>
    </recommendedName>
</protein>
<name>A0A1I8M4G6_MUSDO</name>
<evidence type="ECO:0000256" key="4">
    <source>
        <dbReference type="ARBA" id="ARBA00022771"/>
    </source>
</evidence>
<feature type="domain" description="C2H2-type" evidence="7">
    <location>
        <begin position="23"/>
        <end position="53"/>
    </location>
</feature>
<feature type="domain" description="C2H2-type" evidence="7">
    <location>
        <begin position="82"/>
        <end position="109"/>
    </location>
</feature>
<sequence>MRSRDTLKKHKNAIHVKKPKVPEQCSYCGKWYSTRGTLQTHVLNMHIHINQEHRCEICGFVSTTREAKKKHIRFKHRAEKRHKCGLCEKAFKVPTLLREHMATHTGEALYSCAYCKATFKSKSNRSNHLKRHHPVEYEKTMKRRPVPQPVKIEITEENEMENDEDIGVLDEYEVVDDDF</sequence>
<dbReference type="PANTHER" id="PTHR24379">
    <property type="entry name" value="KRAB AND ZINC FINGER DOMAIN-CONTAINING"/>
    <property type="match status" value="1"/>
</dbReference>
<evidence type="ECO:0000256" key="3">
    <source>
        <dbReference type="ARBA" id="ARBA00022737"/>
    </source>
</evidence>
<dbReference type="SUPFAM" id="SSF57667">
    <property type="entry name" value="beta-beta-alpha zinc fingers"/>
    <property type="match status" value="2"/>
</dbReference>
<organism evidence="8">
    <name type="scientific">Musca domestica</name>
    <name type="common">House fly</name>
    <dbReference type="NCBI Taxonomy" id="7370"/>
    <lineage>
        <taxon>Eukaryota</taxon>
        <taxon>Metazoa</taxon>
        <taxon>Ecdysozoa</taxon>
        <taxon>Arthropoda</taxon>
        <taxon>Hexapoda</taxon>
        <taxon>Insecta</taxon>
        <taxon>Pterygota</taxon>
        <taxon>Neoptera</taxon>
        <taxon>Endopterygota</taxon>
        <taxon>Diptera</taxon>
        <taxon>Brachycera</taxon>
        <taxon>Muscomorpha</taxon>
        <taxon>Muscoidea</taxon>
        <taxon>Muscidae</taxon>
        <taxon>Musca</taxon>
    </lineage>
</organism>
<dbReference type="InterPro" id="IPR036236">
    <property type="entry name" value="Znf_C2H2_sf"/>
</dbReference>
<dbReference type="InterPro" id="IPR013087">
    <property type="entry name" value="Znf_C2H2_type"/>
</dbReference>
<evidence type="ECO:0000256" key="5">
    <source>
        <dbReference type="ARBA" id="ARBA00022833"/>
    </source>
</evidence>
<evidence type="ECO:0000313" key="8">
    <source>
        <dbReference type="EnsemblMetazoa" id="MDOA001142-PC"/>
    </source>
</evidence>
<dbReference type="SMART" id="SM00355">
    <property type="entry name" value="ZnF_C2H2"/>
    <property type="match status" value="4"/>
</dbReference>
<evidence type="ECO:0000259" key="7">
    <source>
        <dbReference type="PROSITE" id="PS50157"/>
    </source>
</evidence>
<comment type="subcellular location">
    <subcellularLocation>
        <location evidence="1">Nucleus</location>
    </subcellularLocation>
</comment>
<feature type="domain" description="C2H2-type" evidence="7">
    <location>
        <begin position="110"/>
        <end position="138"/>
    </location>
</feature>
<keyword evidence="4" id="KW-0863">Zinc-finger</keyword>
<dbReference type="EnsemblMetazoa" id="MDOA001142-RC">
    <property type="protein sequence ID" value="MDOA001142-PC"/>
    <property type="gene ID" value="MDOA001142"/>
</dbReference>
<dbReference type="GO" id="GO:0008270">
    <property type="term" value="F:zinc ion binding"/>
    <property type="evidence" value="ECO:0007669"/>
    <property type="project" value="UniProtKB-KW"/>
</dbReference>
<proteinExistence type="predicted"/>
<gene>
    <name evidence="8" type="primary">109611605</name>
</gene>